<feature type="transmembrane region" description="Helical" evidence="1">
    <location>
        <begin position="87"/>
        <end position="109"/>
    </location>
</feature>
<dbReference type="InterPro" id="IPR032623">
    <property type="entry name" value="FecR_N"/>
</dbReference>
<proteinExistence type="predicted"/>
<dbReference type="PANTHER" id="PTHR30273">
    <property type="entry name" value="PERIPLASMIC SIGNAL SENSOR AND SIGMA FACTOR ACTIVATOR FECR-RELATED"/>
    <property type="match status" value="1"/>
</dbReference>
<evidence type="ECO:0000313" key="4">
    <source>
        <dbReference type="EMBL" id="RAK64804.1"/>
    </source>
</evidence>
<keyword evidence="5" id="KW-1185">Reference proteome</keyword>
<accession>A0A328BG48</accession>
<evidence type="ECO:0000259" key="3">
    <source>
        <dbReference type="Pfam" id="PF16220"/>
    </source>
</evidence>
<protein>
    <submittedName>
        <fullName evidence="4">Iron dicitrate transport regulator FecR</fullName>
    </submittedName>
</protein>
<evidence type="ECO:0000313" key="5">
    <source>
        <dbReference type="Proteomes" id="UP000249524"/>
    </source>
</evidence>
<dbReference type="InterPro" id="IPR006860">
    <property type="entry name" value="FecR"/>
</dbReference>
<sequence>MLSIVADEEGTMAQASAWLARLQRDDLTEADGLEFEAWLEADPTHRAAYRDALAAWQAFDTCADDVLEELAAQERRGARRPAPSRRWLVSAGGFAAAAALALALLPPMLTSSAAQTYATGKGEHERITLADGSVVDLNAETRLTVSYERSARRVVLEDGEAIFDVAHDAKRPFTVAASQRVVRVLGTQFDVRNRQGELTVTVARGKVQVEPADAAATDRAFVLRPGQRLAIAQTGRAQLQSVDPQETFGWRVGRLVYRGEPLENVVADLNRQFVDQIEIADPELGRMPITGVIVVDDQDAVVQRLSLMLPIRSVPSERGLLLLRK</sequence>
<feature type="domain" description="FecR protein" evidence="2">
    <location>
        <begin position="116"/>
        <end position="208"/>
    </location>
</feature>
<dbReference type="PANTHER" id="PTHR30273:SF2">
    <property type="entry name" value="PROTEIN FECR"/>
    <property type="match status" value="1"/>
</dbReference>
<keyword evidence="1" id="KW-0812">Transmembrane</keyword>
<feature type="domain" description="FecR N-terminal" evidence="3">
    <location>
        <begin position="14"/>
        <end position="52"/>
    </location>
</feature>
<dbReference type="InterPro" id="IPR012373">
    <property type="entry name" value="Ferrdict_sens_TM"/>
</dbReference>
<comment type="caution">
    <text evidence="4">The sequence shown here is derived from an EMBL/GenBank/DDBJ whole genome shotgun (WGS) entry which is preliminary data.</text>
</comment>
<dbReference type="AlphaFoldDB" id="A0A328BG48"/>
<keyword evidence="1" id="KW-1133">Transmembrane helix</keyword>
<dbReference type="GO" id="GO:0016989">
    <property type="term" value="F:sigma factor antagonist activity"/>
    <property type="evidence" value="ECO:0007669"/>
    <property type="project" value="TreeGrafter"/>
</dbReference>
<name>A0A328BG48_9CAUL</name>
<dbReference type="Gene3D" id="3.55.50.30">
    <property type="match status" value="1"/>
</dbReference>
<evidence type="ECO:0000259" key="2">
    <source>
        <dbReference type="Pfam" id="PF04773"/>
    </source>
</evidence>
<organism evidence="4 5">
    <name type="scientific">Phenylobacterium kunshanense</name>
    <dbReference type="NCBI Taxonomy" id="1445034"/>
    <lineage>
        <taxon>Bacteria</taxon>
        <taxon>Pseudomonadati</taxon>
        <taxon>Pseudomonadota</taxon>
        <taxon>Alphaproteobacteria</taxon>
        <taxon>Caulobacterales</taxon>
        <taxon>Caulobacteraceae</taxon>
        <taxon>Phenylobacterium</taxon>
    </lineage>
</organism>
<dbReference type="Proteomes" id="UP000249524">
    <property type="component" value="Unassembled WGS sequence"/>
</dbReference>
<dbReference type="Gene3D" id="2.60.120.1440">
    <property type="match status" value="1"/>
</dbReference>
<reference evidence="4 5" key="1">
    <citation type="submission" date="2018-05" db="EMBL/GenBank/DDBJ databases">
        <authorList>
            <person name="Lanie J.A."/>
            <person name="Ng W.-L."/>
            <person name="Kazmierczak K.M."/>
            <person name="Andrzejewski T.M."/>
            <person name="Davidsen T.M."/>
            <person name="Wayne K.J."/>
            <person name="Tettelin H."/>
            <person name="Glass J.I."/>
            <person name="Rusch D."/>
            <person name="Podicherti R."/>
            <person name="Tsui H.-C.T."/>
            <person name="Winkler M.E."/>
        </authorList>
    </citation>
    <scope>NUCLEOTIDE SEQUENCE [LARGE SCALE GENOMIC DNA]</scope>
    <source>
        <strain evidence="4 5">BUT-10</strain>
    </source>
</reference>
<dbReference type="EMBL" id="QFYS01000005">
    <property type="protein sequence ID" value="RAK64804.1"/>
    <property type="molecule type" value="Genomic_DNA"/>
</dbReference>
<dbReference type="PIRSF" id="PIRSF018266">
    <property type="entry name" value="FecR"/>
    <property type="match status" value="1"/>
</dbReference>
<evidence type="ECO:0000256" key="1">
    <source>
        <dbReference type="SAM" id="Phobius"/>
    </source>
</evidence>
<gene>
    <name evidence="4" type="ORF">DJ019_12320</name>
</gene>
<dbReference type="Pfam" id="PF16220">
    <property type="entry name" value="DUF4880"/>
    <property type="match status" value="1"/>
</dbReference>
<dbReference type="Pfam" id="PF04773">
    <property type="entry name" value="FecR"/>
    <property type="match status" value="1"/>
</dbReference>
<keyword evidence="1" id="KW-0472">Membrane</keyword>
<dbReference type="OrthoDB" id="9798846at2"/>